<reference evidence="3" key="1">
    <citation type="journal article" date="2019" name="Int. J. Syst. Evol. Microbiol.">
        <title>The Global Catalogue of Microorganisms (GCM) 10K type strain sequencing project: providing services to taxonomists for standard genome sequencing and annotation.</title>
        <authorList>
            <consortium name="The Broad Institute Genomics Platform"/>
            <consortium name="The Broad Institute Genome Sequencing Center for Infectious Disease"/>
            <person name="Wu L."/>
            <person name="Ma J."/>
        </authorList>
    </citation>
    <scope>NUCLEOTIDE SEQUENCE [LARGE SCALE GENOMIC DNA]</scope>
    <source>
        <strain evidence="3">CGMCC 1.12989</strain>
    </source>
</reference>
<organism evidence="2 3">
    <name type="scientific">Novosphingobium tardum</name>
    <dbReference type="NCBI Taxonomy" id="1538021"/>
    <lineage>
        <taxon>Bacteria</taxon>
        <taxon>Pseudomonadati</taxon>
        <taxon>Pseudomonadota</taxon>
        <taxon>Alphaproteobacteria</taxon>
        <taxon>Sphingomonadales</taxon>
        <taxon>Sphingomonadaceae</taxon>
        <taxon>Novosphingobium</taxon>
    </lineage>
</organism>
<evidence type="ECO:0008006" key="4">
    <source>
        <dbReference type="Google" id="ProtNLM"/>
    </source>
</evidence>
<comment type="caution">
    <text evidence="2">The sequence shown here is derived from an EMBL/GenBank/DDBJ whole genome shotgun (WGS) entry which is preliminary data.</text>
</comment>
<protein>
    <recommendedName>
        <fullName evidence="4">VanZ family protein</fullName>
    </recommendedName>
</protein>
<gene>
    <name evidence="2" type="ORF">ACFO0A_05795</name>
</gene>
<sequence>MNARLQSRLTRTAFWLAAATALVLAELPKPPSLPIDGFGDKFEHILAFAVLALLGAAAYPRYPLARLGERLSFFGALIEVLQALPMLNRDCDIMDWVADTVAVAVVLGVVAWFRARGRSRAASLAGEAA</sequence>
<name>A0ABV8RML7_9SPHN</name>
<feature type="transmembrane region" description="Helical" evidence="1">
    <location>
        <begin position="93"/>
        <end position="113"/>
    </location>
</feature>
<keyword evidence="3" id="KW-1185">Reference proteome</keyword>
<keyword evidence="1" id="KW-0812">Transmembrane</keyword>
<evidence type="ECO:0000256" key="1">
    <source>
        <dbReference type="SAM" id="Phobius"/>
    </source>
</evidence>
<evidence type="ECO:0000313" key="3">
    <source>
        <dbReference type="Proteomes" id="UP001595828"/>
    </source>
</evidence>
<keyword evidence="1" id="KW-0472">Membrane</keyword>
<dbReference type="RefSeq" id="WP_379538019.1">
    <property type="nucleotide sequence ID" value="NZ_JBHSDR010000003.1"/>
</dbReference>
<proteinExistence type="predicted"/>
<feature type="transmembrane region" description="Helical" evidence="1">
    <location>
        <begin position="71"/>
        <end position="87"/>
    </location>
</feature>
<feature type="transmembrane region" description="Helical" evidence="1">
    <location>
        <begin position="41"/>
        <end position="59"/>
    </location>
</feature>
<accession>A0ABV8RML7</accession>
<evidence type="ECO:0000313" key="2">
    <source>
        <dbReference type="EMBL" id="MFC4294570.1"/>
    </source>
</evidence>
<dbReference type="EMBL" id="JBHSDR010000003">
    <property type="protein sequence ID" value="MFC4294570.1"/>
    <property type="molecule type" value="Genomic_DNA"/>
</dbReference>
<keyword evidence="1" id="KW-1133">Transmembrane helix</keyword>
<dbReference type="Proteomes" id="UP001595828">
    <property type="component" value="Unassembled WGS sequence"/>
</dbReference>